<feature type="repeat" description="Pumilio" evidence="5">
    <location>
        <begin position="700"/>
        <end position="735"/>
    </location>
</feature>
<evidence type="ECO:0000313" key="8">
    <source>
        <dbReference type="EMBL" id="CAE0259982.1"/>
    </source>
</evidence>
<dbReference type="PANTHER" id="PTHR12537">
    <property type="entry name" value="RNA BINDING PROTEIN PUMILIO-RELATED"/>
    <property type="match status" value="1"/>
</dbReference>
<dbReference type="GO" id="GO:0005737">
    <property type="term" value="C:cytoplasm"/>
    <property type="evidence" value="ECO:0007669"/>
    <property type="project" value="UniProtKB-SubCell"/>
</dbReference>
<proteinExistence type="predicted"/>
<keyword evidence="4" id="KW-0694">RNA-binding</keyword>
<evidence type="ECO:0000256" key="2">
    <source>
        <dbReference type="ARBA" id="ARBA00022490"/>
    </source>
</evidence>
<dbReference type="SUPFAM" id="SSF48371">
    <property type="entry name" value="ARM repeat"/>
    <property type="match status" value="1"/>
</dbReference>
<feature type="repeat" description="Pumilio" evidence="5">
    <location>
        <begin position="521"/>
        <end position="556"/>
    </location>
</feature>
<dbReference type="Gene3D" id="1.25.10.10">
    <property type="entry name" value="Leucine-rich Repeat Variant"/>
    <property type="match status" value="1"/>
</dbReference>
<protein>
    <recommendedName>
        <fullName evidence="7">PUM-HD domain-containing protein</fullName>
    </recommendedName>
</protein>
<dbReference type="PANTHER" id="PTHR12537:SF12">
    <property type="entry name" value="MATERNAL PROTEIN PUMILIO"/>
    <property type="match status" value="1"/>
</dbReference>
<feature type="repeat" description="Pumilio" evidence="5">
    <location>
        <begin position="741"/>
        <end position="776"/>
    </location>
</feature>
<dbReference type="PROSITE" id="PS50303">
    <property type="entry name" value="PUM_HD"/>
    <property type="match status" value="1"/>
</dbReference>
<feature type="region of interest" description="Disordered" evidence="6">
    <location>
        <begin position="1"/>
        <end position="188"/>
    </location>
</feature>
<sequence length="810" mass="90433">MANEHQEKALIGNIFSGDMEDSLTGKRMGHGNGMEEKPGEGKGPLDFGLSPFFQSDFDPSRESLERPGSCPAAPGTRGREGSEDGQWMEEGQVPDEQLRSDPRYAAYYYSQRSRDPRLPPPSVSRESASQHGYYGSGEKLHSSFDGDSNTFDSSHRGRHTSHDGEEVGQSLWSKGGMGDNSHSGRYDSENWNSFGPSVGSVGENRLGATYSSASVDDLRNESSMGSEGHVKLQWGEVTSGMERSSTMPDFSRLNLKDDSGGRHSADSFGSRPLMHQGRMEKTSDQISSGDLLGARPPIAPAGPVHQSSGGQGLPQGGSVPRMQPMPNMMNQMDPNQLAVWMQAQAQAAQLLQVQGQNGLQQALQQQLLLQQLSMANPQLAAQMGTFPLVPMGMAPMPMQFPSFGVPANANSGANMFQMNGGMQPGNFQNTSPTGNRRERYDRGADRGERSRASNNRANVEPSVQRSALLEEFRSSKSVHSYDLEAFRNHYTEFSQDQHGSRFIQMKLETANGDQKDLVFDEILPNALKLMTDVFGNYVIQKFFEHGLEHHKKKLTEQIHGHVLSLSLQMYGCRVIQKAIEMLEEDEQQRLVNELQGHVMKCVKDQNGNHVIQKCIERVPSSSIKFIIESFNGQVSTLATHPYGCRVIQRMLEHCLNEYNFVMDEIMECIHQLVQDQYGNYVIQHVLEHGRARDIEMVIDQVIENIVRFSQHKFASNVVEKCLEQSTSIQKRRILKEVLGTGVEEPILTMTKDPYANYVVQKMMDVKDPTFRDSICGRIKTLSTQLKKFTYGKHILAHLERSGTATRPTRY</sequence>
<dbReference type="InterPro" id="IPR033133">
    <property type="entry name" value="PUM-HD"/>
</dbReference>
<reference evidence="8" key="1">
    <citation type="submission" date="2021-01" db="EMBL/GenBank/DDBJ databases">
        <authorList>
            <person name="Corre E."/>
            <person name="Pelletier E."/>
            <person name="Niang G."/>
            <person name="Scheremetjew M."/>
            <person name="Finn R."/>
            <person name="Kale V."/>
            <person name="Holt S."/>
            <person name="Cochrane G."/>
            <person name="Meng A."/>
            <person name="Brown T."/>
            <person name="Cohen L."/>
        </authorList>
    </citation>
    <scope>NUCLEOTIDE SEQUENCE</scope>
    <source>
        <strain evidence="8">NIES-2562</strain>
    </source>
</reference>
<accession>A0A7S3G9A9</accession>
<dbReference type="SMART" id="SM00025">
    <property type="entry name" value="Pumilio"/>
    <property type="match status" value="8"/>
</dbReference>
<feature type="compositionally biased region" description="Basic and acidic residues" evidence="6">
    <location>
        <begin position="255"/>
        <end position="265"/>
    </location>
</feature>
<organism evidence="8">
    <name type="scientific">Palpitomonas bilix</name>
    <dbReference type="NCBI Taxonomy" id="652834"/>
    <lineage>
        <taxon>Eukaryota</taxon>
        <taxon>Eukaryota incertae sedis</taxon>
    </lineage>
</organism>
<feature type="compositionally biased region" description="Basic and acidic residues" evidence="6">
    <location>
        <begin position="435"/>
        <end position="451"/>
    </location>
</feature>
<dbReference type="InterPro" id="IPR033712">
    <property type="entry name" value="Pumilio_RNA-bd"/>
</dbReference>
<name>A0A7S3G9A9_9EUKA</name>
<feature type="region of interest" description="Disordered" evidence="6">
    <location>
        <begin position="414"/>
        <end position="462"/>
    </location>
</feature>
<feature type="domain" description="PUM-HD" evidence="7">
    <location>
        <begin position="464"/>
        <end position="802"/>
    </location>
</feature>
<evidence type="ECO:0000256" key="6">
    <source>
        <dbReference type="SAM" id="MobiDB-lite"/>
    </source>
</evidence>
<feature type="repeat" description="Pumilio" evidence="5">
    <location>
        <begin position="593"/>
        <end position="628"/>
    </location>
</feature>
<feature type="repeat" description="Pumilio" evidence="5">
    <location>
        <begin position="629"/>
        <end position="652"/>
    </location>
</feature>
<dbReference type="Pfam" id="PF00806">
    <property type="entry name" value="PUF"/>
    <property type="match status" value="8"/>
</dbReference>
<evidence type="ECO:0000256" key="3">
    <source>
        <dbReference type="ARBA" id="ARBA00022737"/>
    </source>
</evidence>
<evidence type="ECO:0000259" key="7">
    <source>
        <dbReference type="PROSITE" id="PS50303"/>
    </source>
</evidence>
<feature type="region of interest" description="Disordered" evidence="6">
    <location>
        <begin position="294"/>
        <end position="325"/>
    </location>
</feature>
<dbReference type="EMBL" id="HBIB01034240">
    <property type="protein sequence ID" value="CAE0259982.1"/>
    <property type="molecule type" value="Transcribed_RNA"/>
</dbReference>
<dbReference type="CDD" id="cd07920">
    <property type="entry name" value="Pumilio"/>
    <property type="match status" value="1"/>
</dbReference>
<evidence type="ECO:0000256" key="5">
    <source>
        <dbReference type="PROSITE-ProRule" id="PRU00317"/>
    </source>
</evidence>
<evidence type="ECO:0000256" key="4">
    <source>
        <dbReference type="ARBA" id="ARBA00022884"/>
    </source>
</evidence>
<comment type="subcellular location">
    <subcellularLocation>
        <location evidence="1">Cytoplasm</location>
    </subcellularLocation>
</comment>
<dbReference type="GO" id="GO:0003729">
    <property type="term" value="F:mRNA binding"/>
    <property type="evidence" value="ECO:0007669"/>
    <property type="project" value="TreeGrafter"/>
</dbReference>
<evidence type="ECO:0000256" key="1">
    <source>
        <dbReference type="ARBA" id="ARBA00004496"/>
    </source>
</evidence>
<gene>
    <name evidence="8" type="ORF">PBIL07802_LOCUS22258</name>
</gene>
<dbReference type="PROSITE" id="PS50302">
    <property type="entry name" value="PUM"/>
    <property type="match status" value="8"/>
</dbReference>
<feature type="compositionally biased region" description="Polar residues" evidence="6">
    <location>
        <begin position="425"/>
        <end position="434"/>
    </location>
</feature>
<keyword evidence="2" id="KW-0963">Cytoplasm</keyword>
<feature type="compositionally biased region" description="Low complexity" evidence="6">
    <location>
        <begin position="316"/>
        <end position="325"/>
    </location>
</feature>
<dbReference type="InterPro" id="IPR011989">
    <property type="entry name" value="ARM-like"/>
</dbReference>
<dbReference type="InterPro" id="IPR016024">
    <property type="entry name" value="ARM-type_fold"/>
</dbReference>
<dbReference type="InterPro" id="IPR001313">
    <property type="entry name" value="Pumilio_RNA-bd_rpt"/>
</dbReference>
<dbReference type="AlphaFoldDB" id="A0A7S3G9A9"/>
<feature type="repeat" description="Pumilio" evidence="5">
    <location>
        <begin position="557"/>
        <end position="592"/>
    </location>
</feature>
<feature type="repeat" description="Pumilio" evidence="5">
    <location>
        <begin position="664"/>
        <end position="699"/>
    </location>
</feature>
<dbReference type="GO" id="GO:0010608">
    <property type="term" value="P:post-transcriptional regulation of gene expression"/>
    <property type="evidence" value="ECO:0007669"/>
    <property type="project" value="TreeGrafter"/>
</dbReference>
<feature type="compositionally biased region" description="Polar residues" evidence="6">
    <location>
        <begin position="452"/>
        <end position="462"/>
    </location>
</feature>
<feature type="region of interest" description="Disordered" evidence="6">
    <location>
        <begin position="255"/>
        <end position="277"/>
    </location>
</feature>
<dbReference type="FunFam" id="1.25.10.10:FF:000004">
    <property type="entry name" value="Pumilio homolog 1 isoform 2"/>
    <property type="match status" value="1"/>
</dbReference>
<feature type="repeat" description="Pumilio" evidence="5">
    <location>
        <begin position="485"/>
        <end position="520"/>
    </location>
</feature>
<keyword evidence="3" id="KW-0677">Repeat</keyword>